<feature type="domain" description="ABC-2 type transporter transmembrane" evidence="7">
    <location>
        <begin position="38"/>
        <end position="374"/>
    </location>
</feature>
<organism evidence="8 9">
    <name type="scientific">Glycomyces harbinensis</name>
    <dbReference type="NCBI Taxonomy" id="58114"/>
    <lineage>
        <taxon>Bacteria</taxon>
        <taxon>Bacillati</taxon>
        <taxon>Actinomycetota</taxon>
        <taxon>Actinomycetes</taxon>
        <taxon>Glycomycetales</taxon>
        <taxon>Glycomycetaceae</taxon>
        <taxon>Glycomyces</taxon>
    </lineage>
</organism>
<dbReference type="InterPro" id="IPR051449">
    <property type="entry name" value="ABC-2_transporter_component"/>
</dbReference>
<dbReference type="PANTHER" id="PTHR30294:SF29">
    <property type="entry name" value="MULTIDRUG ABC TRANSPORTER PERMEASE YBHS-RELATED"/>
    <property type="match status" value="1"/>
</dbReference>
<reference evidence="9" key="1">
    <citation type="submission" date="2016-10" db="EMBL/GenBank/DDBJ databases">
        <authorList>
            <person name="Varghese N."/>
            <person name="Submissions S."/>
        </authorList>
    </citation>
    <scope>NUCLEOTIDE SEQUENCE [LARGE SCALE GENOMIC DNA]</scope>
    <source>
        <strain evidence="9">CGMCC 4.3516</strain>
    </source>
</reference>
<feature type="transmembrane region" description="Helical" evidence="6">
    <location>
        <begin position="272"/>
        <end position="293"/>
    </location>
</feature>
<dbReference type="STRING" id="58114.SAMN05216270_12079"/>
<keyword evidence="5 6" id="KW-0472">Membrane</keyword>
<proteinExistence type="predicted"/>
<dbReference type="OrthoDB" id="3268959at2"/>
<evidence type="ECO:0000313" key="8">
    <source>
        <dbReference type="EMBL" id="SDE40648.1"/>
    </source>
</evidence>
<evidence type="ECO:0000256" key="5">
    <source>
        <dbReference type="ARBA" id="ARBA00023136"/>
    </source>
</evidence>
<dbReference type="EMBL" id="FNAD01000020">
    <property type="protein sequence ID" value="SDE40648.1"/>
    <property type="molecule type" value="Genomic_DNA"/>
</dbReference>
<sequence length="400" mass="41475">MTAQRNQARHDETSRMRGLMLVAGREIRVRGLSKSNVISLIVTVLIVGVLAALPSLFGGDDGDEKIGLAGPTAAAMQTQLDAMGGFDVTVFDSAGEAEQAVEDETVEAAVADGSLYSRDGVGNETEAKIDAAWQAASVQTNLASAGLSDQEIAGALTVQPLEWVTLESEGGVTGPLDYFTGLIISVIMFMMLMTPVQYIAMGVVEEKSSRIVEILLTSLKPWQLLGGKVIGLGVISLVNLIAMVAVGLGVSAATGMLSDLPPGTASAAVSTIGWWLIAFALFGTLAGGVGSLVSRQEESGSVLTPLIMSLTLSYLGAIFLLNAPTSTFAEVLSIVPPFSGIAMPTRMAIADVPAWQIGLSGVLLALAAAGALALGSQLYKRSVLYTGSRMKISEALRRSA</sequence>
<keyword evidence="9" id="KW-1185">Reference proteome</keyword>
<feature type="transmembrane region" description="Helical" evidence="6">
    <location>
        <begin position="178"/>
        <end position="200"/>
    </location>
</feature>
<dbReference type="RefSeq" id="WP_091040180.1">
    <property type="nucleotide sequence ID" value="NZ_FNAD01000020.1"/>
</dbReference>
<evidence type="ECO:0000256" key="2">
    <source>
        <dbReference type="ARBA" id="ARBA00022475"/>
    </source>
</evidence>
<evidence type="ECO:0000259" key="7">
    <source>
        <dbReference type="Pfam" id="PF12698"/>
    </source>
</evidence>
<name>A0A1G7CMS5_9ACTN</name>
<evidence type="ECO:0000256" key="4">
    <source>
        <dbReference type="ARBA" id="ARBA00022989"/>
    </source>
</evidence>
<dbReference type="Pfam" id="PF12698">
    <property type="entry name" value="ABC2_membrane_3"/>
    <property type="match status" value="1"/>
</dbReference>
<evidence type="ECO:0000313" key="9">
    <source>
        <dbReference type="Proteomes" id="UP000198949"/>
    </source>
</evidence>
<dbReference type="Proteomes" id="UP000198949">
    <property type="component" value="Unassembled WGS sequence"/>
</dbReference>
<dbReference type="GO" id="GO:0005886">
    <property type="term" value="C:plasma membrane"/>
    <property type="evidence" value="ECO:0007669"/>
    <property type="project" value="UniProtKB-SubCell"/>
</dbReference>
<dbReference type="AlphaFoldDB" id="A0A1G7CMS5"/>
<comment type="subcellular location">
    <subcellularLocation>
        <location evidence="1">Cell membrane</location>
        <topology evidence="1">Multi-pass membrane protein</topology>
    </subcellularLocation>
</comment>
<dbReference type="InterPro" id="IPR013525">
    <property type="entry name" value="ABC2_TM"/>
</dbReference>
<keyword evidence="2" id="KW-1003">Cell membrane</keyword>
<keyword evidence="4 6" id="KW-1133">Transmembrane helix</keyword>
<keyword evidence="3 6" id="KW-0812">Transmembrane</keyword>
<dbReference type="PANTHER" id="PTHR30294">
    <property type="entry name" value="MEMBRANE COMPONENT OF ABC TRANSPORTER YHHJ-RELATED"/>
    <property type="match status" value="1"/>
</dbReference>
<evidence type="ECO:0000256" key="1">
    <source>
        <dbReference type="ARBA" id="ARBA00004651"/>
    </source>
</evidence>
<evidence type="ECO:0000256" key="3">
    <source>
        <dbReference type="ARBA" id="ARBA00022692"/>
    </source>
</evidence>
<dbReference type="GO" id="GO:0140359">
    <property type="term" value="F:ABC-type transporter activity"/>
    <property type="evidence" value="ECO:0007669"/>
    <property type="project" value="InterPro"/>
</dbReference>
<protein>
    <submittedName>
        <fullName evidence="8">ABC-2 type transport system permease protein</fullName>
    </submittedName>
</protein>
<evidence type="ECO:0000256" key="6">
    <source>
        <dbReference type="SAM" id="Phobius"/>
    </source>
</evidence>
<feature type="transmembrane region" description="Helical" evidence="6">
    <location>
        <begin position="229"/>
        <end position="252"/>
    </location>
</feature>
<feature type="transmembrane region" description="Helical" evidence="6">
    <location>
        <begin position="300"/>
        <end position="321"/>
    </location>
</feature>
<gene>
    <name evidence="8" type="ORF">SAMN05216270_12079</name>
</gene>
<accession>A0A1G7CMS5</accession>
<feature type="transmembrane region" description="Helical" evidence="6">
    <location>
        <begin position="354"/>
        <end position="374"/>
    </location>
</feature>
<feature type="transmembrane region" description="Helical" evidence="6">
    <location>
        <begin position="37"/>
        <end position="57"/>
    </location>
</feature>